<keyword evidence="10" id="KW-1185">Reference proteome</keyword>
<comment type="caution">
    <text evidence="8">The sequence shown here is derived from an EMBL/GenBank/DDBJ whole genome shotgun (WGS) entry which is preliminary data.</text>
</comment>
<dbReference type="Gene3D" id="3.40.50.150">
    <property type="entry name" value="Vaccinia Virus protein VP39"/>
    <property type="match status" value="1"/>
</dbReference>
<evidence type="ECO:0000256" key="1">
    <source>
        <dbReference type="ARBA" id="ARBA00022603"/>
    </source>
</evidence>
<evidence type="ECO:0000313" key="8">
    <source>
        <dbReference type="EMBL" id="SHF80776.1"/>
    </source>
</evidence>
<evidence type="ECO:0000313" key="9">
    <source>
        <dbReference type="Proteomes" id="UP000184089"/>
    </source>
</evidence>
<dbReference type="InterPro" id="IPR010280">
    <property type="entry name" value="U5_MeTrfase_fam"/>
</dbReference>
<dbReference type="PROSITE" id="PS01231">
    <property type="entry name" value="TRMA_2"/>
    <property type="match status" value="1"/>
</dbReference>
<dbReference type="EC" id="2.1.1.190" evidence="7"/>
<reference evidence="7 10" key="3">
    <citation type="journal article" date="2019" name="Nat. Med.">
        <title>A library of human gut bacterial isolates paired with longitudinal multiomics data enables mechanistic microbiome research.</title>
        <authorList>
            <person name="Poyet M."/>
            <person name="Groussin M."/>
            <person name="Gibbons S.M."/>
            <person name="Avila-Pacheco J."/>
            <person name="Jiang X."/>
            <person name="Kearney S.M."/>
            <person name="Perrotta A.R."/>
            <person name="Berdy B."/>
            <person name="Zhao S."/>
            <person name="Lieberman T.D."/>
            <person name="Swanson P.K."/>
            <person name="Smith M."/>
            <person name="Roesemann S."/>
            <person name="Alexander J.E."/>
            <person name="Rich S.A."/>
            <person name="Livny J."/>
            <person name="Vlamakis H."/>
            <person name="Clish C."/>
            <person name="Bullock K."/>
            <person name="Deik A."/>
            <person name="Scott J."/>
            <person name="Pierce K.A."/>
            <person name="Xavier R.J."/>
            <person name="Alm E.J."/>
        </authorList>
    </citation>
    <scope>NUCLEOTIDE SEQUENCE [LARGE SCALE GENOMIC DNA]</scope>
    <source>
        <strain evidence="7 10">BIOML-A2</strain>
    </source>
</reference>
<dbReference type="Proteomes" id="UP000474718">
    <property type="component" value="Unassembled WGS sequence"/>
</dbReference>
<dbReference type="GO" id="GO:0070475">
    <property type="term" value="P:rRNA base methylation"/>
    <property type="evidence" value="ECO:0007669"/>
    <property type="project" value="TreeGrafter"/>
</dbReference>
<protein>
    <submittedName>
        <fullName evidence="7">23S rRNA (Uracil(1939)-C(5))-methyltransferase RlmD</fullName>
        <ecNumber evidence="7">2.1.1.190</ecNumber>
    </submittedName>
    <submittedName>
        <fullName evidence="8">23S rRNA (Uracil1939-C5)-methyltransferase</fullName>
    </submittedName>
</protein>
<feature type="active site" description="Nucleophile" evidence="4">
    <location>
        <position position="441"/>
    </location>
</feature>
<evidence type="ECO:0000313" key="7">
    <source>
        <dbReference type="EMBL" id="MZL69641.1"/>
    </source>
</evidence>
<dbReference type="EMBL" id="FQVY01000001">
    <property type="protein sequence ID" value="SHF80776.1"/>
    <property type="molecule type" value="Genomic_DNA"/>
</dbReference>
<dbReference type="GO" id="GO:0070041">
    <property type="term" value="F:rRNA (uridine-C5-)-methyltransferase activity"/>
    <property type="evidence" value="ECO:0007669"/>
    <property type="project" value="TreeGrafter"/>
</dbReference>
<reference evidence="8" key="1">
    <citation type="submission" date="2016-11" db="EMBL/GenBank/DDBJ databases">
        <authorList>
            <person name="Varghese N."/>
            <person name="Submissions S."/>
        </authorList>
    </citation>
    <scope>NUCLEOTIDE SEQUENCE</scope>
    <source>
        <strain evidence="8">DSM 4029</strain>
    </source>
</reference>
<dbReference type="InterPro" id="IPR029063">
    <property type="entry name" value="SAM-dependent_MTases_sf"/>
</dbReference>
<accession>A0AAQ1MBY6</accession>
<sequence length="510" mass="55808">MPKPTPKKGGQARRKGPAPHSKGRPNPPQKGRSAPAKEGRQELPTQVLTCTRLDSRGRGLCLCRGREIAVAGLLPGEVAEVALSRRFGEYIGEVRALKKAALLRQKPPCPYADRCGGCQLLQLQYEGQLAEKGARAEALLGRFGPVEPILPAPDPLGYRCKAHLAAGRDRGGRPVTGIYQEHSHRLVPVKHCLLHHPLADRIIATVRELMKPFQIAPFDEDTGEGFLRHILVRVGQQTGEAMVVLVAAYTLFPGQGGFVRALRERHPEIKTVVLNVNNRETSAVLGEYEKVLYGPGFIEDALCGMRFRISPRSFFQVNPRQTERLYTAAVEMAGLTGSESVVDAYCGIGTIGLLAAGRAKQVLGIERNRDAVRDAVGNARKNGVKNARFVAADAGEYLVRMAEDGQRADVVFMDPARAGSTPDFLEALAAIAPAKIVYISCNPKTQQRDVDALCRTGYRVSRIQPVDMFPQTAHLETICLLSKTDIKQHIEVEVKIDKLDLTAAKNKIYL</sequence>
<dbReference type="AlphaFoldDB" id="A0AAQ1MBY6"/>
<dbReference type="Proteomes" id="UP000184089">
    <property type="component" value="Unassembled WGS sequence"/>
</dbReference>
<dbReference type="Pfam" id="PF05958">
    <property type="entry name" value="tRNA_U5-meth_tr"/>
    <property type="match status" value="1"/>
</dbReference>
<feature type="compositionally biased region" description="Basic residues" evidence="6">
    <location>
        <begin position="10"/>
        <end position="23"/>
    </location>
</feature>
<organism evidence="8 9">
    <name type="scientific">Bittarella massiliensis</name>
    <name type="common">ex Durand et al. 2017</name>
    <dbReference type="NCBI Taxonomy" id="1720313"/>
    <lineage>
        <taxon>Bacteria</taxon>
        <taxon>Bacillati</taxon>
        <taxon>Bacillota</taxon>
        <taxon>Clostridia</taxon>
        <taxon>Eubacteriales</taxon>
        <taxon>Oscillospiraceae</taxon>
        <taxon>Bittarella (ex Durand et al. 2017)</taxon>
    </lineage>
</organism>
<dbReference type="InterPro" id="IPR030390">
    <property type="entry name" value="MeTrfase_TrmA_AS"/>
</dbReference>
<dbReference type="FunFam" id="2.40.50.1070:FF:000003">
    <property type="entry name" value="23S rRNA (Uracil-5-)-methyltransferase RumA"/>
    <property type="match status" value="1"/>
</dbReference>
<keyword evidence="2 4" id="KW-0808">Transferase</keyword>
<evidence type="ECO:0000313" key="10">
    <source>
        <dbReference type="Proteomes" id="UP000474718"/>
    </source>
</evidence>
<evidence type="ECO:0000256" key="2">
    <source>
        <dbReference type="ARBA" id="ARBA00022679"/>
    </source>
</evidence>
<dbReference type="InterPro" id="IPR012340">
    <property type="entry name" value="NA-bd_OB-fold"/>
</dbReference>
<evidence type="ECO:0000256" key="4">
    <source>
        <dbReference type="PROSITE-ProRule" id="PRU01024"/>
    </source>
</evidence>
<dbReference type="PANTHER" id="PTHR11061:SF30">
    <property type="entry name" value="TRNA (URACIL(54)-C(5))-METHYLTRANSFERASE"/>
    <property type="match status" value="1"/>
</dbReference>
<gene>
    <name evidence="7" type="primary">rlmD</name>
    <name evidence="7" type="ORF">GT747_07715</name>
    <name evidence="8" type="ORF">SAMN05444424_0750</name>
</gene>
<name>A0AAQ1MBY6_9FIRM</name>
<dbReference type="RefSeq" id="WP_021658955.1">
    <property type="nucleotide sequence ID" value="NZ_FQVY01000001.1"/>
</dbReference>
<dbReference type="InterPro" id="IPR030391">
    <property type="entry name" value="MeTrfase_TrmA_CS"/>
</dbReference>
<dbReference type="Gene3D" id="2.40.50.1070">
    <property type="match status" value="1"/>
</dbReference>
<proteinExistence type="inferred from homology"/>
<dbReference type="FunFam" id="3.40.50.150:FF:000009">
    <property type="entry name" value="23S rRNA (Uracil(1939)-C(5))-methyltransferase RlmD"/>
    <property type="match status" value="1"/>
</dbReference>
<evidence type="ECO:0000256" key="3">
    <source>
        <dbReference type="ARBA" id="ARBA00022691"/>
    </source>
</evidence>
<dbReference type="PROSITE" id="PS51687">
    <property type="entry name" value="SAM_MT_RNA_M5U"/>
    <property type="match status" value="1"/>
</dbReference>
<feature type="region of interest" description="Disordered" evidence="6">
    <location>
        <begin position="1"/>
        <end position="44"/>
    </location>
</feature>
<dbReference type="EMBL" id="WWVX01000004">
    <property type="protein sequence ID" value="MZL69641.1"/>
    <property type="molecule type" value="Genomic_DNA"/>
</dbReference>
<comment type="similarity">
    <text evidence="4">Belongs to the class I-like SAM-binding methyltransferase superfamily. RNA M5U methyltransferase family.</text>
</comment>
<dbReference type="PANTHER" id="PTHR11061">
    <property type="entry name" value="RNA M5U METHYLTRANSFERASE"/>
    <property type="match status" value="1"/>
</dbReference>
<reference evidence="9" key="2">
    <citation type="submission" date="2016-11" db="EMBL/GenBank/DDBJ databases">
        <authorList>
            <person name="Jaros S."/>
            <person name="Januszkiewicz K."/>
            <person name="Wedrychowicz H."/>
        </authorList>
    </citation>
    <scope>NUCLEOTIDE SEQUENCE [LARGE SCALE GENOMIC DNA]</scope>
    <source>
        <strain evidence="9">DSM 4029</strain>
    </source>
</reference>
<feature type="binding site" evidence="4">
    <location>
        <position position="414"/>
    </location>
    <ligand>
        <name>S-adenosyl-L-methionine</name>
        <dbReference type="ChEBI" id="CHEBI:59789"/>
    </ligand>
</feature>
<dbReference type="CDD" id="cd02440">
    <property type="entry name" value="AdoMet_MTases"/>
    <property type="match status" value="1"/>
</dbReference>
<keyword evidence="3 4" id="KW-0949">S-adenosyl-L-methionine</keyword>
<dbReference type="PROSITE" id="PS01230">
    <property type="entry name" value="TRMA_1"/>
    <property type="match status" value="1"/>
</dbReference>
<feature type="binding site" evidence="4">
    <location>
        <position position="345"/>
    </location>
    <ligand>
        <name>S-adenosyl-L-methionine</name>
        <dbReference type="ChEBI" id="CHEBI:59789"/>
    </ligand>
</feature>
<dbReference type="NCBIfam" id="TIGR00479">
    <property type="entry name" value="rumA"/>
    <property type="match status" value="1"/>
</dbReference>
<feature type="binding site" evidence="4">
    <location>
        <position position="316"/>
    </location>
    <ligand>
        <name>S-adenosyl-L-methionine</name>
        <dbReference type="ChEBI" id="CHEBI:59789"/>
    </ligand>
</feature>
<evidence type="ECO:0000256" key="5">
    <source>
        <dbReference type="PROSITE-ProRule" id="PRU10015"/>
    </source>
</evidence>
<feature type="active site" evidence="5">
    <location>
        <position position="441"/>
    </location>
</feature>
<dbReference type="SUPFAM" id="SSF53335">
    <property type="entry name" value="S-adenosyl-L-methionine-dependent methyltransferases"/>
    <property type="match status" value="1"/>
</dbReference>
<feature type="binding site" evidence="4">
    <location>
        <position position="366"/>
    </location>
    <ligand>
        <name>S-adenosyl-L-methionine</name>
        <dbReference type="ChEBI" id="CHEBI:59789"/>
    </ligand>
</feature>
<dbReference type="Gene3D" id="2.40.50.140">
    <property type="entry name" value="Nucleic acid-binding proteins"/>
    <property type="match status" value="1"/>
</dbReference>
<keyword evidence="1 4" id="KW-0489">Methyltransferase</keyword>
<evidence type="ECO:0000256" key="6">
    <source>
        <dbReference type="SAM" id="MobiDB-lite"/>
    </source>
</evidence>